<reference evidence="1 2" key="1">
    <citation type="submission" date="2009-01" db="EMBL/GenBank/DDBJ databases">
        <authorList>
            <person name="Fulton L."/>
            <person name="Clifton S."/>
            <person name="Fulton B."/>
            <person name="Xu J."/>
            <person name="Minx P."/>
            <person name="Pepin K.H."/>
            <person name="Johnson M."/>
            <person name="Bhonagiri V."/>
            <person name="Nash W.E."/>
            <person name="Mardis E.R."/>
            <person name="Wilson R.K."/>
        </authorList>
    </citation>
    <scope>NUCLEOTIDE SEQUENCE [LARGE SCALE GENOMIC DNA]</scope>
    <source>
        <strain evidence="1 2">DSM 15981</strain>
    </source>
</reference>
<accession>C0CYM1</accession>
<dbReference type="AlphaFoldDB" id="C0CYM1"/>
<proteinExistence type="predicted"/>
<evidence type="ECO:0000313" key="2">
    <source>
        <dbReference type="Proteomes" id="UP000004756"/>
    </source>
</evidence>
<protein>
    <submittedName>
        <fullName evidence="1">Uncharacterized protein</fullName>
    </submittedName>
</protein>
<keyword evidence="2" id="KW-1185">Reference proteome</keyword>
<reference evidence="1 2" key="2">
    <citation type="submission" date="2009-02" db="EMBL/GenBank/DDBJ databases">
        <title>Draft genome sequence of Clostridium asparagiforme (DSM 15981).</title>
        <authorList>
            <person name="Sudarsanam P."/>
            <person name="Ley R."/>
            <person name="Guruge J."/>
            <person name="Turnbaugh P.J."/>
            <person name="Mahowald M."/>
            <person name="Liep D."/>
            <person name="Gordon J."/>
        </authorList>
    </citation>
    <scope>NUCLEOTIDE SEQUENCE [LARGE SCALE GENOMIC DNA]</scope>
    <source>
        <strain evidence="1 2">DSM 15981</strain>
    </source>
</reference>
<evidence type="ECO:0000313" key="1">
    <source>
        <dbReference type="EMBL" id="EEG55815.1"/>
    </source>
</evidence>
<dbReference type="EMBL" id="ACCJ01000118">
    <property type="protein sequence ID" value="EEG55815.1"/>
    <property type="molecule type" value="Genomic_DNA"/>
</dbReference>
<dbReference type="HOGENOM" id="CLU_3307070_0_0_9"/>
<comment type="caution">
    <text evidence="1">The sequence shown here is derived from an EMBL/GenBank/DDBJ whole genome shotgun (WGS) entry which is preliminary data.</text>
</comment>
<dbReference type="Proteomes" id="UP000004756">
    <property type="component" value="Unassembled WGS sequence"/>
</dbReference>
<sequence length="39" mass="4292">MGGNRKNYELDKNVGTALKKGGGRSGVPCRPEYYEKKSC</sequence>
<name>C0CYM1_9FIRM</name>
<organism evidence="1 2">
    <name type="scientific">[Clostridium] asparagiforme DSM 15981</name>
    <dbReference type="NCBI Taxonomy" id="518636"/>
    <lineage>
        <taxon>Bacteria</taxon>
        <taxon>Bacillati</taxon>
        <taxon>Bacillota</taxon>
        <taxon>Clostridia</taxon>
        <taxon>Lachnospirales</taxon>
        <taxon>Lachnospiraceae</taxon>
        <taxon>Enterocloster</taxon>
    </lineage>
</organism>
<gene>
    <name evidence="1" type="ORF">CLOSTASPAR_02098</name>
</gene>